<evidence type="ECO:0000256" key="4">
    <source>
        <dbReference type="ARBA" id="ARBA00022676"/>
    </source>
</evidence>
<evidence type="ECO:0000256" key="3">
    <source>
        <dbReference type="ARBA" id="ARBA00022502"/>
    </source>
</evidence>
<dbReference type="Proteomes" id="UP001589748">
    <property type="component" value="Unassembled WGS sequence"/>
</dbReference>
<keyword evidence="12" id="KW-1185">Reference proteome</keyword>
<dbReference type="Pfam" id="PF04188">
    <property type="entry name" value="Mannosyl_trans2"/>
    <property type="match status" value="1"/>
</dbReference>
<dbReference type="PANTHER" id="PTHR12468:SF2">
    <property type="entry name" value="GPI MANNOSYLTRANSFERASE 2"/>
    <property type="match status" value="1"/>
</dbReference>
<evidence type="ECO:0000256" key="2">
    <source>
        <dbReference type="ARBA" id="ARBA00004687"/>
    </source>
</evidence>
<keyword evidence="6 10" id="KW-0812">Transmembrane</keyword>
<feature type="transmembrane region" description="Helical" evidence="10">
    <location>
        <begin position="293"/>
        <end position="310"/>
    </location>
</feature>
<comment type="pathway">
    <text evidence="2">Glycolipid biosynthesis; glycosylphosphatidylinositol-anchor biosynthesis.</text>
</comment>
<keyword evidence="9 10" id="KW-0472">Membrane</keyword>
<evidence type="ECO:0000256" key="6">
    <source>
        <dbReference type="ARBA" id="ARBA00022692"/>
    </source>
</evidence>
<name>A0ABV5LPW6_9ACTN</name>
<feature type="transmembrane region" description="Helical" evidence="10">
    <location>
        <begin position="365"/>
        <end position="386"/>
    </location>
</feature>
<feature type="transmembrane region" description="Helical" evidence="10">
    <location>
        <begin position="136"/>
        <end position="164"/>
    </location>
</feature>
<sequence>MPTPLRRALPAAALLLVWLVGVVGTMTVTLATLPPTGLDVAYDWLRPYPEWVQALSRWDANHYLDIARDGYQNPIQPAFYPLYPLLVRGVASLGVGLPYAGVLVSWVAALVALVCLRGIARDRFGDEARVARTAVVFLLAPGAFFLAAIYTEALFCALAFAAFLFAGRGQWARTGLVLALLTATRLPALVVLGAIVVEHLAQKGFSLRPWRIGRLDRSTAWLALAPVGVLSWYGWCWAALDDPLASFHAYDIAWTYQVFDPNIAHTLWVNLVKLAGYATAPGGPDVAWLFRDGLGVGTWLVLLGFTVVLARRQPFSWTVLAVGTLVLTSINSNFQAVNRYALVVFPVAVALAGSRRLAGEGRLALVLLPSAAVLFSSAMLFAQARWVG</sequence>
<evidence type="ECO:0000256" key="10">
    <source>
        <dbReference type="SAM" id="Phobius"/>
    </source>
</evidence>
<dbReference type="GO" id="GO:0016757">
    <property type="term" value="F:glycosyltransferase activity"/>
    <property type="evidence" value="ECO:0007669"/>
    <property type="project" value="UniProtKB-KW"/>
</dbReference>
<organism evidence="11 12">
    <name type="scientific">Kineococcus gynurae</name>
    <dbReference type="NCBI Taxonomy" id="452979"/>
    <lineage>
        <taxon>Bacteria</taxon>
        <taxon>Bacillati</taxon>
        <taxon>Actinomycetota</taxon>
        <taxon>Actinomycetes</taxon>
        <taxon>Kineosporiales</taxon>
        <taxon>Kineosporiaceae</taxon>
        <taxon>Kineococcus</taxon>
    </lineage>
</organism>
<evidence type="ECO:0000256" key="7">
    <source>
        <dbReference type="ARBA" id="ARBA00022824"/>
    </source>
</evidence>
<evidence type="ECO:0000313" key="12">
    <source>
        <dbReference type="Proteomes" id="UP001589748"/>
    </source>
</evidence>
<comment type="caution">
    <text evidence="11">The sequence shown here is derived from an EMBL/GenBank/DDBJ whole genome shotgun (WGS) entry which is preliminary data.</text>
</comment>
<dbReference type="InterPro" id="IPR007315">
    <property type="entry name" value="PIG-V/Gpi18"/>
</dbReference>
<feature type="transmembrane region" description="Helical" evidence="10">
    <location>
        <begin position="176"/>
        <end position="197"/>
    </location>
</feature>
<evidence type="ECO:0000256" key="9">
    <source>
        <dbReference type="ARBA" id="ARBA00023136"/>
    </source>
</evidence>
<feature type="transmembrane region" description="Helical" evidence="10">
    <location>
        <begin position="90"/>
        <end position="116"/>
    </location>
</feature>
<accession>A0ABV5LPW6</accession>
<keyword evidence="3" id="KW-0337">GPI-anchor biosynthesis</keyword>
<dbReference type="RefSeq" id="WP_380134622.1">
    <property type="nucleotide sequence ID" value="NZ_JBHLUI010000002.1"/>
</dbReference>
<evidence type="ECO:0000256" key="8">
    <source>
        <dbReference type="ARBA" id="ARBA00022989"/>
    </source>
</evidence>
<proteinExistence type="predicted"/>
<evidence type="ECO:0000256" key="5">
    <source>
        <dbReference type="ARBA" id="ARBA00022679"/>
    </source>
</evidence>
<feature type="transmembrane region" description="Helical" evidence="10">
    <location>
        <begin position="340"/>
        <end position="358"/>
    </location>
</feature>
<dbReference type="EMBL" id="JBHMDM010000002">
    <property type="protein sequence ID" value="MFB9376130.1"/>
    <property type="molecule type" value="Genomic_DNA"/>
</dbReference>
<keyword evidence="4 11" id="KW-0328">Glycosyltransferase</keyword>
<gene>
    <name evidence="11" type="ORF">ACFFVI_04025</name>
</gene>
<evidence type="ECO:0000313" key="11">
    <source>
        <dbReference type="EMBL" id="MFB9376130.1"/>
    </source>
</evidence>
<keyword evidence="7" id="KW-0256">Endoplasmic reticulum</keyword>
<keyword evidence="5" id="KW-0808">Transferase</keyword>
<protein>
    <submittedName>
        <fullName evidence="11">Mannosyltransferase family protein</fullName>
    </submittedName>
</protein>
<comment type="subcellular location">
    <subcellularLocation>
        <location evidence="1">Endoplasmic reticulum membrane</location>
        <topology evidence="1">Multi-pass membrane protein</topology>
    </subcellularLocation>
</comment>
<feature type="transmembrane region" description="Helical" evidence="10">
    <location>
        <begin position="317"/>
        <end position="334"/>
    </location>
</feature>
<keyword evidence="8 10" id="KW-1133">Transmembrane helix</keyword>
<feature type="transmembrane region" description="Helical" evidence="10">
    <location>
        <begin position="218"/>
        <end position="240"/>
    </location>
</feature>
<dbReference type="PANTHER" id="PTHR12468">
    <property type="entry name" value="GPI MANNOSYLTRANSFERASE 2"/>
    <property type="match status" value="1"/>
</dbReference>
<evidence type="ECO:0000256" key="1">
    <source>
        <dbReference type="ARBA" id="ARBA00004477"/>
    </source>
</evidence>
<reference evidence="11 12" key="1">
    <citation type="submission" date="2024-09" db="EMBL/GenBank/DDBJ databases">
        <authorList>
            <person name="Sun Q."/>
            <person name="Mori K."/>
        </authorList>
    </citation>
    <scope>NUCLEOTIDE SEQUENCE [LARGE SCALE GENOMIC DNA]</scope>
    <source>
        <strain evidence="11 12">TISTR 1856</strain>
    </source>
</reference>